<dbReference type="Proteomes" id="UP001596028">
    <property type="component" value="Unassembled WGS sequence"/>
</dbReference>
<protein>
    <submittedName>
        <fullName evidence="3">NEW3 domain-containing protein</fullName>
    </submittedName>
</protein>
<dbReference type="PANTHER" id="PTHR39198">
    <property type="entry name" value="HYPOTHETICAL MEMBRANE PROTEIN, CONSERVED"/>
    <property type="match status" value="1"/>
</dbReference>
<sequence>MKKLTQPLSGALALSLLLGALLGGAPIASAAPLLKLFTPYTDLSVSPGETIHYSVDLINDSEDIRSANVALDVGGLGWKYELNAGGNRIRQISVKPGESQTLNLNLTVPLEVDKGDYSFKLNAGDFGSLPLKVNVAEQGSYKSELSVDQPNREGHADSKFTYSLTLDNRTASSQQYALTAEAPAGWDVRFSVSGSNVTSVDVEAGSSKSISLDVTPSENAAADTYPIVVHAASGSSSAQAQVEAAITGTYGLTLSTADERLSADITAGKTRNLELVVRNTGSAELTDVSLSGQLPANWEVTFEPKTIRSIPAGQSVPVTATVKASDKALAGDYVANLTASSPEKTASAAFRVTVETSMLWGWIGVLIVLAVLAGIYGLFRKYGRR</sequence>
<evidence type="ECO:0000313" key="3">
    <source>
        <dbReference type="EMBL" id="MFC4601284.1"/>
    </source>
</evidence>
<dbReference type="InterPro" id="IPR018905">
    <property type="entry name" value="A-galactase_NEW3"/>
</dbReference>
<gene>
    <name evidence="3" type="ORF">ACFO3S_23780</name>
</gene>
<comment type="caution">
    <text evidence="3">The sequence shown here is derived from an EMBL/GenBank/DDBJ whole genome shotgun (WGS) entry which is preliminary data.</text>
</comment>
<name>A0ABV9FM48_9BACL</name>
<feature type="transmembrane region" description="Helical" evidence="1">
    <location>
        <begin position="359"/>
        <end position="379"/>
    </location>
</feature>
<dbReference type="InterPro" id="IPR013783">
    <property type="entry name" value="Ig-like_fold"/>
</dbReference>
<keyword evidence="1" id="KW-0812">Transmembrane</keyword>
<dbReference type="Gene3D" id="2.60.40.10">
    <property type="entry name" value="Immunoglobulins"/>
    <property type="match status" value="3"/>
</dbReference>
<dbReference type="EMBL" id="JBHSEP010000024">
    <property type="protein sequence ID" value="MFC4601284.1"/>
    <property type="molecule type" value="Genomic_DNA"/>
</dbReference>
<evidence type="ECO:0000259" key="2">
    <source>
        <dbReference type="Pfam" id="PF10633"/>
    </source>
</evidence>
<keyword evidence="1" id="KW-1133">Transmembrane helix</keyword>
<reference evidence="4" key="1">
    <citation type="journal article" date="2019" name="Int. J. Syst. Evol. Microbiol.">
        <title>The Global Catalogue of Microorganisms (GCM) 10K type strain sequencing project: providing services to taxonomists for standard genome sequencing and annotation.</title>
        <authorList>
            <consortium name="The Broad Institute Genomics Platform"/>
            <consortium name="The Broad Institute Genome Sequencing Center for Infectious Disease"/>
            <person name="Wu L."/>
            <person name="Ma J."/>
        </authorList>
    </citation>
    <scope>NUCLEOTIDE SEQUENCE [LARGE SCALE GENOMIC DNA]</scope>
    <source>
        <strain evidence="4">CCUG 49571</strain>
    </source>
</reference>
<keyword evidence="4" id="KW-1185">Reference proteome</keyword>
<dbReference type="PANTHER" id="PTHR39198:SF1">
    <property type="entry name" value="ALPHA-GALACTOSIDASE NEW3 DOMAIN-CONTAINING PROTEIN"/>
    <property type="match status" value="1"/>
</dbReference>
<proteinExistence type="predicted"/>
<keyword evidence="1" id="KW-0472">Membrane</keyword>
<evidence type="ECO:0000256" key="1">
    <source>
        <dbReference type="SAM" id="Phobius"/>
    </source>
</evidence>
<feature type="domain" description="Alpha-galactosidase NEW3" evidence="2">
    <location>
        <begin position="265"/>
        <end position="340"/>
    </location>
</feature>
<organism evidence="3 4">
    <name type="scientific">Cohnella hongkongensis</name>
    <dbReference type="NCBI Taxonomy" id="178337"/>
    <lineage>
        <taxon>Bacteria</taxon>
        <taxon>Bacillati</taxon>
        <taxon>Bacillota</taxon>
        <taxon>Bacilli</taxon>
        <taxon>Bacillales</taxon>
        <taxon>Paenibacillaceae</taxon>
        <taxon>Cohnella</taxon>
    </lineage>
</organism>
<accession>A0ABV9FM48</accession>
<feature type="domain" description="Alpha-galactosidase NEW3" evidence="2">
    <location>
        <begin position="156"/>
        <end position="231"/>
    </location>
</feature>
<dbReference type="RefSeq" id="WP_378101124.1">
    <property type="nucleotide sequence ID" value="NZ_JBHSEP010000024.1"/>
</dbReference>
<dbReference type="Pfam" id="PF10633">
    <property type="entry name" value="NPCBM_assoc"/>
    <property type="match status" value="2"/>
</dbReference>
<evidence type="ECO:0000313" key="4">
    <source>
        <dbReference type="Proteomes" id="UP001596028"/>
    </source>
</evidence>